<feature type="compositionally biased region" description="Polar residues" evidence="1">
    <location>
        <begin position="279"/>
        <end position="290"/>
    </location>
</feature>
<feature type="compositionally biased region" description="Basic and acidic residues" evidence="1">
    <location>
        <begin position="257"/>
        <end position="271"/>
    </location>
</feature>
<evidence type="ECO:0000313" key="2">
    <source>
        <dbReference type="EMBL" id="KAG5633762.1"/>
    </source>
</evidence>
<accession>A0A9P7FRW1</accession>
<feature type="compositionally biased region" description="Polar residues" evidence="1">
    <location>
        <begin position="24"/>
        <end position="39"/>
    </location>
</feature>
<feature type="region of interest" description="Disordered" evidence="1">
    <location>
        <begin position="257"/>
        <end position="330"/>
    </location>
</feature>
<evidence type="ECO:0000256" key="1">
    <source>
        <dbReference type="SAM" id="MobiDB-lite"/>
    </source>
</evidence>
<organism evidence="2 3">
    <name type="scientific">Sphagnurus paluster</name>
    <dbReference type="NCBI Taxonomy" id="117069"/>
    <lineage>
        <taxon>Eukaryota</taxon>
        <taxon>Fungi</taxon>
        <taxon>Dikarya</taxon>
        <taxon>Basidiomycota</taxon>
        <taxon>Agaricomycotina</taxon>
        <taxon>Agaricomycetes</taxon>
        <taxon>Agaricomycetidae</taxon>
        <taxon>Agaricales</taxon>
        <taxon>Tricholomatineae</taxon>
        <taxon>Lyophyllaceae</taxon>
        <taxon>Sphagnurus</taxon>
    </lineage>
</organism>
<feature type="non-terminal residue" evidence="2">
    <location>
        <position position="422"/>
    </location>
</feature>
<dbReference type="AlphaFoldDB" id="A0A9P7FRW1"/>
<evidence type="ECO:0000313" key="3">
    <source>
        <dbReference type="Proteomes" id="UP000717328"/>
    </source>
</evidence>
<protein>
    <recommendedName>
        <fullName evidence="4">Zn(2)-C6 fungal-type domain-containing protein</fullName>
    </recommendedName>
</protein>
<feature type="region of interest" description="Disordered" evidence="1">
    <location>
        <begin position="1"/>
        <end position="50"/>
    </location>
</feature>
<feature type="compositionally biased region" description="Acidic residues" evidence="1">
    <location>
        <begin position="308"/>
        <end position="330"/>
    </location>
</feature>
<proteinExistence type="predicted"/>
<sequence>MDLASEFQHAEPSAPIKKKGTPSAAATSTEKGASTTERPASSHGEGKLAKTLYVDREVRGRRVIAHSTVAEIAGSLSVDTKPKVKVGPTSKKRTTRASIAANEKTSESEAEVTKRTTRGKGKGRAAPIQKTKKARATAAASKFAPGSESEGDHVVEASEVKKAGRKKTPGNAIRAEALITQARVAESRTPTTYTSILEMKEGDFFPHPCERCTKGFRNCVRQKRDLARTCAACAVSKLTCELAELHPRGFFDRSRGVKVKKEQVSDGDSAHRMVRRSWSESIPDNANRSSLRLRGPSLKPAARRRDEDQDDGTDGMEEEAEKAMGMEEDEECIDEPAGKDMQSSPDYQRFNADRVFHFKSTARQSPDTAQFKGQNPSMINRWAVNMGKGKGRAISPDEALVTVKKRTSRRPHKHLSLLLTFF</sequence>
<feature type="region of interest" description="Disordered" evidence="1">
    <location>
        <begin position="73"/>
        <end position="153"/>
    </location>
</feature>
<reference evidence="2" key="2">
    <citation type="submission" date="2021-10" db="EMBL/GenBank/DDBJ databases">
        <title>Phylogenomics reveals ancestral predisposition of the termite-cultivated fungus Termitomyces towards a domesticated lifestyle.</title>
        <authorList>
            <person name="Auxier B."/>
            <person name="Grum-Grzhimaylo A."/>
            <person name="Cardenas M.E."/>
            <person name="Lodge J.D."/>
            <person name="Laessoe T."/>
            <person name="Pedersen O."/>
            <person name="Smith M.E."/>
            <person name="Kuyper T.W."/>
            <person name="Franco-Molano E.A."/>
            <person name="Baroni T.J."/>
            <person name="Aanen D.K."/>
        </authorList>
    </citation>
    <scope>NUCLEOTIDE SEQUENCE</scope>
    <source>
        <strain evidence="2">D49</strain>
    </source>
</reference>
<name>A0A9P7FRW1_9AGAR</name>
<reference evidence="2" key="1">
    <citation type="submission" date="2021-02" db="EMBL/GenBank/DDBJ databases">
        <authorList>
            <person name="Nieuwenhuis M."/>
            <person name="Van De Peppel L.J.J."/>
        </authorList>
    </citation>
    <scope>NUCLEOTIDE SEQUENCE</scope>
    <source>
        <strain evidence="2">D49</strain>
    </source>
</reference>
<dbReference type="EMBL" id="JABCKI010007105">
    <property type="protein sequence ID" value="KAG5633762.1"/>
    <property type="molecule type" value="Genomic_DNA"/>
</dbReference>
<gene>
    <name evidence="2" type="ORF">H0H81_005466</name>
</gene>
<comment type="caution">
    <text evidence="2">The sequence shown here is derived from an EMBL/GenBank/DDBJ whole genome shotgun (WGS) entry which is preliminary data.</text>
</comment>
<evidence type="ECO:0008006" key="4">
    <source>
        <dbReference type="Google" id="ProtNLM"/>
    </source>
</evidence>
<keyword evidence="3" id="KW-1185">Reference proteome</keyword>
<feature type="compositionally biased region" description="Basic and acidic residues" evidence="1">
    <location>
        <begin position="104"/>
        <end position="114"/>
    </location>
</feature>
<dbReference type="Proteomes" id="UP000717328">
    <property type="component" value="Unassembled WGS sequence"/>
</dbReference>